<accession>V6SC66</accession>
<dbReference type="RefSeq" id="WP_023572736.1">
    <property type="nucleotide sequence ID" value="NZ_AVCS01000006.1"/>
</dbReference>
<sequence>MKDYKKFLVWQKSHQLTLDVYKITSTFPKEELFGLTSQIKRAASSIPMNIAEGCGRNTEKDFCRFLYISFGSANELEYQIILSIDLKFIEAEKGQQLLLQIEEIKKMLNGLINKLNHANSLTLTAKS</sequence>
<dbReference type="AlphaFoldDB" id="V6SC66"/>
<evidence type="ECO:0000313" key="1">
    <source>
        <dbReference type="EMBL" id="KGO95368.1"/>
    </source>
</evidence>
<dbReference type="InterPro" id="IPR012657">
    <property type="entry name" value="23S_rRNA-intervening_sequence"/>
</dbReference>
<dbReference type="PANTHER" id="PTHR38471:SF2">
    <property type="entry name" value="FOUR HELIX BUNDLE PROTEIN"/>
    <property type="match status" value="1"/>
</dbReference>
<dbReference type="NCBIfam" id="NF008911">
    <property type="entry name" value="PRK12275.1-2"/>
    <property type="match status" value="1"/>
</dbReference>
<reference evidence="1 2" key="2">
    <citation type="journal article" date="2015" name="Stand. Genomic Sci.">
        <title>High quality draft genomic sequence of Flavobacterium enshiense DK69(T) and comparison among Flavobacterium genomes.</title>
        <authorList>
            <person name="Zeng Z."/>
            <person name="Chen C."/>
            <person name="Du H."/>
            <person name="Wang G."/>
            <person name="Li M."/>
        </authorList>
    </citation>
    <scope>NUCLEOTIDE SEQUENCE [LARGE SCALE GENOMIC DNA]</scope>
    <source>
        <strain evidence="1 2">DK69</strain>
    </source>
</reference>
<dbReference type="PANTHER" id="PTHR38471">
    <property type="entry name" value="FOUR HELIX BUNDLE PROTEIN"/>
    <property type="match status" value="1"/>
</dbReference>
<dbReference type="InterPro" id="IPR036583">
    <property type="entry name" value="23S_rRNA_IVS_sf"/>
</dbReference>
<name>V6SC66_9FLAO</name>
<dbReference type="PATRIC" id="fig|1107311.3.peg.681"/>
<dbReference type="eggNOG" id="COG0399">
    <property type="taxonomic scope" value="Bacteria"/>
</dbReference>
<gene>
    <name evidence="1" type="ORF">Q767_11210</name>
</gene>
<dbReference type="STRING" id="1107311.Q767_11210"/>
<reference evidence="2" key="1">
    <citation type="submission" date="2013-09" db="EMBL/GenBank/DDBJ databases">
        <authorList>
            <person name="Zeng Z."/>
            <person name="Chen C."/>
        </authorList>
    </citation>
    <scope>NUCLEOTIDE SEQUENCE [LARGE SCALE GENOMIC DNA]</scope>
    <source>
        <strain evidence="2">DK69</strain>
    </source>
</reference>
<evidence type="ECO:0008006" key="3">
    <source>
        <dbReference type="Google" id="ProtNLM"/>
    </source>
</evidence>
<comment type="caution">
    <text evidence="1">The sequence shown here is derived from an EMBL/GenBank/DDBJ whole genome shotgun (WGS) entry which is preliminary data.</text>
</comment>
<dbReference type="SUPFAM" id="SSF158446">
    <property type="entry name" value="IVS-encoded protein-like"/>
    <property type="match status" value="1"/>
</dbReference>
<dbReference type="OrthoDB" id="9811959at2"/>
<protein>
    <recommendedName>
        <fullName evidence="3">30S ribosomal protein S23</fullName>
    </recommendedName>
</protein>
<dbReference type="Proteomes" id="UP000030149">
    <property type="component" value="Unassembled WGS sequence"/>
</dbReference>
<dbReference type="Gene3D" id="1.20.1440.60">
    <property type="entry name" value="23S rRNA-intervening sequence"/>
    <property type="match status" value="1"/>
</dbReference>
<dbReference type="EMBL" id="JRLZ01000010">
    <property type="protein sequence ID" value="KGO95368.1"/>
    <property type="molecule type" value="Genomic_DNA"/>
</dbReference>
<evidence type="ECO:0000313" key="2">
    <source>
        <dbReference type="Proteomes" id="UP000030149"/>
    </source>
</evidence>
<proteinExistence type="predicted"/>
<dbReference type="Pfam" id="PF05635">
    <property type="entry name" value="23S_rRNA_IVP"/>
    <property type="match status" value="1"/>
</dbReference>
<keyword evidence="2" id="KW-1185">Reference proteome</keyword>
<dbReference type="NCBIfam" id="TIGR02436">
    <property type="entry name" value="four helix bundle protein"/>
    <property type="match status" value="1"/>
</dbReference>
<dbReference type="CDD" id="cd16377">
    <property type="entry name" value="23S_rRNA_IVP_like"/>
    <property type="match status" value="1"/>
</dbReference>
<organism evidence="1 2">
    <name type="scientific">Flavobacterium enshiense DK69</name>
    <dbReference type="NCBI Taxonomy" id="1107311"/>
    <lineage>
        <taxon>Bacteria</taxon>
        <taxon>Pseudomonadati</taxon>
        <taxon>Bacteroidota</taxon>
        <taxon>Flavobacteriia</taxon>
        <taxon>Flavobacteriales</taxon>
        <taxon>Flavobacteriaceae</taxon>
        <taxon>Flavobacterium</taxon>
    </lineage>
</organism>